<evidence type="ECO:0000256" key="2">
    <source>
        <dbReference type="ARBA" id="ARBA00022840"/>
    </source>
</evidence>
<dbReference type="Gene3D" id="3.40.50.300">
    <property type="entry name" value="P-loop containing nucleotide triphosphate hydrolases"/>
    <property type="match status" value="3"/>
</dbReference>
<feature type="coiled-coil region" evidence="3">
    <location>
        <begin position="191"/>
        <end position="277"/>
    </location>
</feature>
<dbReference type="AlphaFoldDB" id="A0A1I0A7M0"/>
<reference evidence="6" key="1">
    <citation type="submission" date="2016-10" db="EMBL/GenBank/DDBJ databases">
        <authorList>
            <person name="Varghese N."/>
            <person name="Submissions S."/>
        </authorList>
    </citation>
    <scope>NUCLEOTIDE SEQUENCE [LARGE SCALE GENOMIC DNA]</scope>
    <source>
        <strain evidence="6">CGMCC 1.3566</strain>
    </source>
</reference>
<dbReference type="GO" id="GO:0005524">
    <property type="term" value="F:ATP binding"/>
    <property type="evidence" value="ECO:0007669"/>
    <property type="project" value="UniProtKB-KW"/>
</dbReference>
<dbReference type="SUPFAM" id="SSF52540">
    <property type="entry name" value="P-loop containing nucleoside triphosphate hydrolases"/>
    <property type="match status" value="2"/>
</dbReference>
<name>A0A1I0A7M0_9BACI</name>
<dbReference type="InterPro" id="IPR027417">
    <property type="entry name" value="P-loop_NTPase"/>
</dbReference>
<evidence type="ECO:0000313" key="6">
    <source>
        <dbReference type="Proteomes" id="UP000199095"/>
    </source>
</evidence>
<keyword evidence="1" id="KW-0547">Nucleotide-binding</keyword>
<dbReference type="InterPro" id="IPR003439">
    <property type="entry name" value="ABC_transporter-like_ATP-bd"/>
</dbReference>
<keyword evidence="3" id="KW-0175">Coiled coil</keyword>
<dbReference type="Pfam" id="PF12848">
    <property type="entry name" value="ABC_tran_Xtn"/>
    <property type="match status" value="1"/>
</dbReference>
<dbReference type="CDD" id="cd03221">
    <property type="entry name" value="ABCF_EF-3"/>
    <property type="match status" value="2"/>
</dbReference>
<gene>
    <name evidence="5" type="ORF">SAMN05421676_10262</name>
</gene>
<dbReference type="NCBIfam" id="NF000168">
    <property type="entry name" value="ABCF_Msr_all"/>
    <property type="match status" value="1"/>
</dbReference>
<dbReference type="InterPro" id="IPR032781">
    <property type="entry name" value="ABC_tran_Xtn"/>
</dbReference>
<protein>
    <submittedName>
        <fullName evidence="5">Macrolide transport system ATP-binding/permease protein</fullName>
    </submittedName>
</protein>
<feature type="domain" description="ABC transporter" evidence="4">
    <location>
        <begin position="295"/>
        <end position="486"/>
    </location>
</feature>
<keyword evidence="2 5" id="KW-0067">ATP-binding</keyword>
<dbReference type="InterPro" id="IPR017871">
    <property type="entry name" value="ABC_transporter-like_CS"/>
</dbReference>
<sequence>MEQICFEFENVEVTYLDKEILKIDRLAIHQFDRIGIVGKNGAGKSTILKLLAGNVQPTKGKVLRHVEFGYFEQIEAPPALEADPVLLGKLDIPEDSIQLSGGEQTRLKLAQLFTHYYEALLIDEPTTHLDQDGISFFLDELRYYYGALVLISHDRVVLDELVTTIWEMDEGKVRVYSGNYSEYAVQKKLEREQQQKAHEQFIKEKSRLEKAAQEKMKKAQKVAQAKRMSKREANALPNKSLMTKSKGTSQKAMQHAAKAIESRMEKLQEVEAVKEDKPIIFHPSKTVELHNKFPIMADRFTLKVENKVLLEDVRFQLPLGQKIAISGSNGSGKSTLLHHIANLDSNLIISPKAKMGYFKQMSYQFTSNETVLQFVKNRSEYDETFLRRILHSMQFVGTDIQKNVKSLSGGEVIRLQLCQLFLGEYNILLLDEPTNFLDIHAIEALETFFAGYEGTILFVSHDKQFIKNVADFQLNIHEKKLIQHSID</sequence>
<dbReference type="NCBIfam" id="NF000355">
    <property type="entry name" value="ribo_prot_ABC_F"/>
    <property type="match status" value="1"/>
</dbReference>
<dbReference type="InterPro" id="IPR051309">
    <property type="entry name" value="ABCF_ATPase"/>
</dbReference>
<keyword evidence="6" id="KW-1185">Reference proteome</keyword>
<dbReference type="GO" id="GO:0016887">
    <property type="term" value="F:ATP hydrolysis activity"/>
    <property type="evidence" value="ECO:0007669"/>
    <property type="project" value="InterPro"/>
</dbReference>
<dbReference type="Proteomes" id="UP000199095">
    <property type="component" value="Unassembled WGS sequence"/>
</dbReference>
<dbReference type="EMBL" id="FOHJ01000002">
    <property type="protein sequence ID" value="SES90136.1"/>
    <property type="molecule type" value="Genomic_DNA"/>
</dbReference>
<dbReference type="PROSITE" id="PS00211">
    <property type="entry name" value="ABC_TRANSPORTER_1"/>
    <property type="match status" value="1"/>
</dbReference>
<organism evidence="5 6">
    <name type="scientific">Salinibacillus kushneri</name>
    <dbReference type="NCBI Taxonomy" id="237682"/>
    <lineage>
        <taxon>Bacteria</taxon>
        <taxon>Bacillati</taxon>
        <taxon>Bacillota</taxon>
        <taxon>Bacilli</taxon>
        <taxon>Bacillales</taxon>
        <taxon>Bacillaceae</taxon>
        <taxon>Salinibacillus</taxon>
    </lineage>
</organism>
<accession>A0A1I0A7M0</accession>
<proteinExistence type="predicted"/>
<dbReference type="PANTHER" id="PTHR42855:SF2">
    <property type="entry name" value="DRUG RESISTANCE ABC TRANSPORTER,ATP-BINDING PROTEIN"/>
    <property type="match status" value="1"/>
</dbReference>
<dbReference type="RefSeq" id="WP_093131748.1">
    <property type="nucleotide sequence ID" value="NZ_FOHJ01000002.1"/>
</dbReference>
<dbReference type="PROSITE" id="PS50893">
    <property type="entry name" value="ABC_TRANSPORTER_2"/>
    <property type="match status" value="2"/>
</dbReference>
<dbReference type="Pfam" id="PF00005">
    <property type="entry name" value="ABC_tran"/>
    <property type="match status" value="2"/>
</dbReference>
<evidence type="ECO:0000259" key="4">
    <source>
        <dbReference type="PROSITE" id="PS50893"/>
    </source>
</evidence>
<feature type="domain" description="ABC transporter" evidence="4">
    <location>
        <begin position="6"/>
        <end position="195"/>
    </location>
</feature>
<evidence type="ECO:0000313" key="5">
    <source>
        <dbReference type="EMBL" id="SES90136.1"/>
    </source>
</evidence>
<evidence type="ECO:0000256" key="3">
    <source>
        <dbReference type="SAM" id="Coils"/>
    </source>
</evidence>
<dbReference type="PANTHER" id="PTHR42855">
    <property type="entry name" value="ABC TRANSPORTER ATP-BINDING SUBUNIT"/>
    <property type="match status" value="1"/>
</dbReference>
<dbReference type="OrthoDB" id="9760950at2"/>
<dbReference type="SMART" id="SM00382">
    <property type="entry name" value="AAA"/>
    <property type="match status" value="2"/>
</dbReference>
<dbReference type="InterPro" id="IPR003593">
    <property type="entry name" value="AAA+_ATPase"/>
</dbReference>
<dbReference type="STRING" id="237682.SAMN05421676_10262"/>
<evidence type="ECO:0000256" key="1">
    <source>
        <dbReference type="ARBA" id="ARBA00022741"/>
    </source>
</evidence>